<dbReference type="PROSITE" id="PS51518">
    <property type="entry name" value="SGF29_C"/>
    <property type="match status" value="1"/>
</dbReference>
<reference evidence="3 4" key="2">
    <citation type="submission" date="2021-10" db="EMBL/GenBank/DDBJ databases">
        <authorList>
            <person name="Piombo E."/>
        </authorList>
    </citation>
    <scope>NUCLEOTIDE SEQUENCE [LARGE SCALE GENOMIC DNA]</scope>
</reference>
<feature type="compositionally biased region" description="Low complexity" evidence="1">
    <location>
        <begin position="1"/>
        <end position="21"/>
    </location>
</feature>
<dbReference type="CDD" id="cd20393">
    <property type="entry name" value="Tudor_SGF29_rpt1"/>
    <property type="match status" value="1"/>
</dbReference>
<name>A0A9N9Y7T0_9HYPO</name>
<dbReference type="PANTHER" id="PTHR21539">
    <property type="entry name" value="SAGA-ASSOCIATED FACTOR 29"/>
    <property type="match status" value="1"/>
</dbReference>
<dbReference type="Proteomes" id="UP000754883">
    <property type="component" value="Unassembled WGS sequence"/>
</dbReference>
<comment type="caution">
    <text evidence="3">The sequence shown here is derived from an EMBL/GenBank/DDBJ whole genome shotgun (WGS) entry which is preliminary data.</text>
</comment>
<organism evidence="3 4">
    <name type="scientific">Clonostachys byssicola</name>
    <dbReference type="NCBI Taxonomy" id="160290"/>
    <lineage>
        <taxon>Eukaryota</taxon>
        <taxon>Fungi</taxon>
        <taxon>Dikarya</taxon>
        <taxon>Ascomycota</taxon>
        <taxon>Pezizomycotina</taxon>
        <taxon>Sordariomycetes</taxon>
        <taxon>Hypocreomycetidae</taxon>
        <taxon>Hypocreales</taxon>
        <taxon>Bionectriaceae</taxon>
        <taxon>Clonostachys</taxon>
    </lineage>
</organism>
<keyword evidence="4" id="KW-1185">Reference proteome</keyword>
<dbReference type="OrthoDB" id="10265994at2759"/>
<evidence type="ECO:0000313" key="4">
    <source>
        <dbReference type="Proteomes" id="UP000754883"/>
    </source>
</evidence>
<sequence length="347" mass="37780">MSSRNRSGRGSNRNNGNNANSDHGEEAQLWESIKARVSEVVVGVNAESKGLSKLVEMDKEMGSMDSEKIPGSSLKEMEQLCRAGVKQSDDNILKARELVDQLKILRAVCVAKEQAEAAVAGPSKRSSARDNAASAAALYDFDGAGDSPVPSPHASGSQRGKFGDRVNPRERDRESQRGDRDRDSMPPKAESVEPQGVSTPIGLTGGAMSRSKVVFSKGESVAFKPKTVSGEAASDWILGEVAQVLGEGKSRRYKVIDVEPEEQSKQKEYRTSASSMIPITPESQAATLGPWEPKTTVLALYPNTTTFYRAEVHSMDEDGRVNLKFEGENDSSTLQQVERRFVIEYRP</sequence>
<dbReference type="EMBL" id="CABFNO020001563">
    <property type="protein sequence ID" value="CAH0003080.1"/>
    <property type="molecule type" value="Genomic_DNA"/>
</dbReference>
<dbReference type="Gene3D" id="2.30.30.140">
    <property type="match status" value="2"/>
</dbReference>
<reference evidence="4" key="1">
    <citation type="submission" date="2019-06" db="EMBL/GenBank/DDBJ databases">
        <authorList>
            <person name="Broberg M."/>
        </authorList>
    </citation>
    <scope>NUCLEOTIDE SEQUENCE [LARGE SCALE GENOMIC DNA]</scope>
</reference>
<evidence type="ECO:0000259" key="2">
    <source>
        <dbReference type="PROSITE" id="PS51518"/>
    </source>
</evidence>
<feature type="compositionally biased region" description="Basic and acidic residues" evidence="1">
    <location>
        <begin position="161"/>
        <end position="185"/>
    </location>
</feature>
<feature type="domain" description="SGF29 C-terminal" evidence="2">
    <location>
        <begin position="211"/>
        <end position="347"/>
    </location>
</feature>
<dbReference type="AlphaFoldDB" id="A0A9N9Y7T0"/>
<dbReference type="GO" id="GO:0000124">
    <property type="term" value="C:SAGA complex"/>
    <property type="evidence" value="ECO:0007669"/>
    <property type="project" value="InterPro"/>
</dbReference>
<evidence type="ECO:0000313" key="3">
    <source>
        <dbReference type="EMBL" id="CAH0003080.1"/>
    </source>
</evidence>
<feature type="region of interest" description="Disordered" evidence="1">
    <location>
        <begin position="1"/>
        <end position="27"/>
    </location>
</feature>
<dbReference type="InterPro" id="IPR010750">
    <property type="entry name" value="SGF29_tudor-like_dom"/>
</dbReference>
<dbReference type="InterPro" id="IPR037802">
    <property type="entry name" value="SGF29"/>
</dbReference>
<accession>A0A9N9Y7T0</accession>
<dbReference type="PANTHER" id="PTHR21539:SF0">
    <property type="entry name" value="SAGA-ASSOCIATED FACTOR 29"/>
    <property type="match status" value="1"/>
</dbReference>
<gene>
    <name evidence="3" type="ORF">CBYS24578_00011414</name>
</gene>
<dbReference type="Pfam" id="PF07039">
    <property type="entry name" value="SGF29_Tudor"/>
    <property type="match status" value="1"/>
</dbReference>
<evidence type="ECO:0000256" key="1">
    <source>
        <dbReference type="SAM" id="MobiDB-lite"/>
    </source>
</evidence>
<dbReference type="InterPro" id="IPR047288">
    <property type="entry name" value="Tudor_SGF29_rpt1"/>
</dbReference>
<proteinExistence type="predicted"/>
<protein>
    <recommendedName>
        <fullName evidence="2">SGF29 C-terminal domain-containing protein</fullName>
    </recommendedName>
</protein>
<feature type="region of interest" description="Disordered" evidence="1">
    <location>
        <begin position="141"/>
        <end position="205"/>
    </location>
</feature>